<dbReference type="GO" id="GO:0016829">
    <property type="term" value="F:lyase activity"/>
    <property type="evidence" value="ECO:0007669"/>
    <property type="project" value="InterPro"/>
</dbReference>
<feature type="domain" description="MmgE/PrpD N-terminal" evidence="2">
    <location>
        <begin position="1"/>
        <end position="150"/>
    </location>
</feature>
<dbReference type="Gene3D" id="3.30.1330.120">
    <property type="entry name" value="2-methylcitrate dehydratase PrpD"/>
    <property type="match status" value="1"/>
</dbReference>
<reference evidence="4 5" key="1">
    <citation type="submission" date="2020-04" db="EMBL/GenBank/DDBJ databases">
        <authorList>
            <person name="Hitch T.C.A."/>
            <person name="Wylensek D."/>
            <person name="Clavel T."/>
        </authorList>
    </citation>
    <scope>NUCLEOTIDE SEQUENCE [LARGE SCALE GENOMIC DNA]</scope>
    <source>
        <strain evidence="4 5">PG-251-APC-1</strain>
    </source>
</reference>
<evidence type="ECO:0000259" key="2">
    <source>
        <dbReference type="Pfam" id="PF03972"/>
    </source>
</evidence>
<dbReference type="InterPro" id="IPR042183">
    <property type="entry name" value="MmgE/PrpD_sf_1"/>
</dbReference>
<dbReference type="PANTHER" id="PTHR16943">
    <property type="entry name" value="2-METHYLCITRATE DEHYDRATASE-RELATED"/>
    <property type="match status" value="1"/>
</dbReference>
<dbReference type="Proteomes" id="UP000522333">
    <property type="component" value="Unassembled WGS sequence"/>
</dbReference>
<dbReference type="InterPro" id="IPR045336">
    <property type="entry name" value="MmgE_PrpD_N"/>
</dbReference>
<name>A0A848CD83_9BACT</name>
<sequence>MANGFASNALDVEHGYRPAQGRPGAALTPVMLAAAEMAETPPSGTDMLAAVAVGYEVGVRSGMYWNRDHARVYTSGLWGAIGAVAAAGRILGLKEDVLLQALNCADYHGPVGFIARGVATPCMAKDGVGWGAHTAMMSILLAQAGFTSPLLDFDAALAEELGSRWRMADLYFKPYCCCRWAQVSIAGALKIVRENHLAVSDIRRLVIHTFSKAASLSREHPTHTDAAQYNITYPIAVALLDGQISGAQVLPPRIFDKDVLELADMIEVVVEERFEERFPARTFSEVCITTTDGRELRSGELEPQWEPADSPSDEELLDKFTRLTAPVFGEQECARMREAIWHAEDLDNALDIWPRTLARHIEE</sequence>
<comment type="caution">
    <text evidence="4">The sequence shown here is derived from an EMBL/GenBank/DDBJ whole genome shotgun (WGS) entry which is preliminary data.</text>
</comment>
<organism evidence="4 5">
    <name type="scientific">Desulfovibrio piger</name>
    <dbReference type="NCBI Taxonomy" id="901"/>
    <lineage>
        <taxon>Bacteria</taxon>
        <taxon>Pseudomonadati</taxon>
        <taxon>Thermodesulfobacteriota</taxon>
        <taxon>Desulfovibrionia</taxon>
        <taxon>Desulfovibrionales</taxon>
        <taxon>Desulfovibrionaceae</taxon>
        <taxon>Desulfovibrio</taxon>
    </lineage>
</organism>
<evidence type="ECO:0000313" key="4">
    <source>
        <dbReference type="EMBL" id="NME51286.1"/>
    </source>
</evidence>
<dbReference type="Pfam" id="PF19305">
    <property type="entry name" value="MmgE_PrpD_C"/>
    <property type="match status" value="1"/>
</dbReference>
<dbReference type="InterPro" id="IPR045337">
    <property type="entry name" value="MmgE_PrpD_C"/>
</dbReference>
<dbReference type="Gene3D" id="1.10.4100.10">
    <property type="entry name" value="2-methylcitrate dehydratase PrpD"/>
    <property type="match status" value="1"/>
</dbReference>
<dbReference type="Pfam" id="PF03972">
    <property type="entry name" value="MmgE_PrpD_N"/>
    <property type="match status" value="1"/>
</dbReference>
<dbReference type="PANTHER" id="PTHR16943:SF8">
    <property type="entry name" value="2-METHYLCITRATE DEHYDRATASE"/>
    <property type="match status" value="1"/>
</dbReference>
<dbReference type="EMBL" id="JABAFY010000004">
    <property type="protein sequence ID" value="NME51286.1"/>
    <property type="molecule type" value="Genomic_DNA"/>
</dbReference>
<dbReference type="InterPro" id="IPR042188">
    <property type="entry name" value="MmgE/PrpD_sf_2"/>
</dbReference>
<comment type="similarity">
    <text evidence="1">Belongs to the PrpD family.</text>
</comment>
<dbReference type="AlphaFoldDB" id="A0A848CD83"/>
<evidence type="ECO:0000313" key="5">
    <source>
        <dbReference type="Proteomes" id="UP000522333"/>
    </source>
</evidence>
<dbReference type="InterPro" id="IPR036148">
    <property type="entry name" value="MmgE/PrpD_sf"/>
</dbReference>
<protein>
    <submittedName>
        <fullName evidence="4">MmgE/PrpD family protein</fullName>
    </submittedName>
</protein>
<gene>
    <name evidence="4" type="ORF">HF854_01810</name>
</gene>
<proteinExistence type="inferred from homology"/>
<feature type="domain" description="MmgE/PrpD C-terminal" evidence="3">
    <location>
        <begin position="175"/>
        <end position="341"/>
    </location>
</feature>
<dbReference type="InterPro" id="IPR005656">
    <property type="entry name" value="MmgE_PrpD"/>
</dbReference>
<evidence type="ECO:0000259" key="3">
    <source>
        <dbReference type="Pfam" id="PF19305"/>
    </source>
</evidence>
<accession>A0A848CD83</accession>
<dbReference type="SUPFAM" id="SSF103378">
    <property type="entry name" value="2-methylcitrate dehydratase PrpD"/>
    <property type="match status" value="1"/>
</dbReference>
<evidence type="ECO:0000256" key="1">
    <source>
        <dbReference type="ARBA" id="ARBA00006174"/>
    </source>
</evidence>